<proteinExistence type="predicted"/>
<dbReference type="InterPro" id="IPR032675">
    <property type="entry name" value="LRR_dom_sf"/>
</dbReference>
<keyword evidence="2" id="KW-1185">Reference proteome</keyword>
<dbReference type="Gene3D" id="3.80.10.10">
    <property type="entry name" value="Ribonuclease Inhibitor"/>
    <property type="match status" value="1"/>
</dbReference>
<dbReference type="Proteomes" id="UP000027265">
    <property type="component" value="Unassembled WGS sequence"/>
</dbReference>
<sequence length="440" mass="50502">MTFTGILDTFRRCVAPRTTHLNVRETSGSRIPPEILTAIFHYLWFQTSDLQKCIARQAHLRSALLVCREWYLSGVHMLYSKLIIDELSLALLLPTLKRKPTLAIHVRTIVILERPLPPSKSFSESTRRQRVISSVLQSCKSLQSLVLHARCSFRVFLSAIRSSSQLQNLRRLAVCGSATSHHHIVARHVTLPQLEELTITSMVVGENTVWPSCPSLRRIRLEGCYFTDHLYRPTIPLPPSPLQQIDIYHCWTERGDSNISGSLYPFASSLEVLRINSTRIASPMHLFDFSHFTRVKHLSLFIDTPQFSLTTLPRSVALMPQLEELVVTCFWDKYELYSPWDVVKDLENLCQDDMHLEKMPFPVLRELVLQVAPFWGKRSTDGRDTDQKLRSDILQRFCDLRAIHLQLGERGDLVDSVTSFAGPQRWLRVLGLEGMLMDDC</sequence>
<evidence type="ECO:0000313" key="1">
    <source>
        <dbReference type="EMBL" id="KDQ61904.1"/>
    </source>
</evidence>
<organism evidence="1 2">
    <name type="scientific">Jaapia argillacea MUCL 33604</name>
    <dbReference type="NCBI Taxonomy" id="933084"/>
    <lineage>
        <taxon>Eukaryota</taxon>
        <taxon>Fungi</taxon>
        <taxon>Dikarya</taxon>
        <taxon>Basidiomycota</taxon>
        <taxon>Agaricomycotina</taxon>
        <taxon>Agaricomycetes</taxon>
        <taxon>Agaricomycetidae</taxon>
        <taxon>Jaapiales</taxon>
        <taxon>Jaapiaceae</taxon>
        <taxon>Jaapia</taxon>
    </lineage>
</organism>
<dbReference type="EMBL" id="KL197712">
    <property type="protein sequence ID" value="KDQ61904.1"/>
    <property type="molecule type" value="Genomic_DNA"/>
</dbReference>
<gene>
    <name evidence="1" type="ORF">JAAARDRAFT_525723</name>
</gene>
<dbReference type="HOGENOM" id="CLU_616858_0_0_1"/>
<dbReference type="InParanoid" id="A0A067Q4I4"/>
<reference evidence="2" key="1">
    <citation type="journal article" date="2014" name="Proc. Natl. Acad. Sci. U.S.A.">
        <title>Extensive sampling of basidiomycete genomes demonstrates inadequacy of the white-rot/brown-rot paradigm for wood decay fungi.</title>
        <authorList>
            <person name="Riley R."/>
            <person name="Salamov A.A."/>
            <person name="Brown D.W."/>
            <person name="Nagy L.G."/>
            <person name="Floudas D."/>
            <person name="Held B.W."/>
            <person name="Levasseur A."/>
            <person name="Lombard V."/>
            <person name="Morin E."/>
            <person name="Otillar R."/>
            <person name="Lindquist E.A."/>
            <person name="Sun H."/>
            <person name="LaButti K.M."/>
            <person name="Schmutz J."/>
            <person name="Jabbour D."/>
            <person name="Luo H."/>
            <person name="Baker S.E."/>
            <person name="Pisabarro A.G."/>
            <person name="Walton J.D."/>
            <person name="Blanchette R.A."/>
            <person name="Henrissat B."/>
            <person name="Martin F."/>
            <person name="Cullen D."/>
            <person name="Hibbett D.S."/>
            <person name="Grigoriev I.V."/>
        </authorList>
    </citation>
    <scope>NUCLEOTIDE SEQUENCE [LARGE SCALE GENOMIC DNA]</scope>
    <source>
        <strain evidence="2">MUCL 33604</strain>
    </source>
</reference>
<name>A0A067Q4I4_9AGAM</name>
<dbReference type="AlphaFoldDB" id="A0A067Q4I4"/>
<protein>
    <submittedName>
        <fullName evidence="1">Uncharacterized protein</fullName>
    </submittedName>
</protein>
<accession>A0A067Q4I4</accession>
<dbReference type="SUPFAM" id="SSF52047">
    <property type="entry name" value="RNI-like"/>
    <property type="match status" value="1"/>
</dbReference>
<evidence type="ECO:0000313" key="2">
    <source>
        <dbReference type="Proteomes" id="UP000027265"/>
    </source>
</evidence>